<dbReference type="AlphaFoldDB" id="A0A839HD81"/>
<evidence type="ECO:0000256" key="9">
    <source>
        <dbReference type="SAM" id="Phobius"/>
    </source>
</evidence>
<evidence type="ECO:0000256" key="5">
    <source>
        <dbReference type="ARBA" id="ARBA00022989"/>
    </source>
</evidence>
<dbReference type="FunFam" id="3.90.550.10:FF:000057">
    <property type="entry name" value="Glycosyltransferase-like protein, family 2"/>
    <property type="match status" value="1"/>
</dbReference>
<keyword evidence="8" id="KW-0961">Cell wall biogenesis/degradation</keyword>
<evidence type="ECO:0000256" key="7">
    <source>
        <dbReference type="ARBA" id="ARBA00023136"/>
    </source>
</evidence>
<evidence type="ECO:0000256" key="2">
    <source>
        <dbReference type="ARBA" id="ARBA00022676"/>
    </source>
</evidence>
<protein>
    <submittedName>
        <fullName evidence="10">Glycosyltransferase</fullName>
    </submittedName>
</protein>
<dbReference type="GO" id="GO:0016757">
    <property type="term" value="F:glycosyltransferase activity"/>
    <property type="evidence" value="ECO:0007669"/>
    <property type="project" value="UniProtKB-KW"/>
</dbReference>
<keyword evidence="7 9" id="KW-0472">Membrane</keyword>
<accession>A0A839HD81</accession>
<evidence type="ECO:0000256" key="1">
    <source>
        <dbReference type="ARBA" id="ARBA00004653"/>
    </source>
</evidence>
<evidence type="ECO:0000256" key="8">
    <source>
        <dbReference type="ARBA" id="ARBA00023316"/>
    </source>
</evidence>
<dbReference type="Proteomes" id="UP000548632">
    <property type="component" value="Unassembled WGS sequence"/>
</dbReference>
<reference evidence="10 11" key="1">
    <citation type="journal article" date="2020" name="Arch. Microbiol.">
        <title>The genome sequence of the giant phototrophic gammaproteobacterium Thiospirillum jenense gives insight into its physiological properties and phylogenetic relationships.</title>
        <authorList>
            <person name="Imhoff J.F."/>
            <person name="Meyer T.E."/>
            <person name="Kyndt J.A."/>
        </authorList>
    </citation>
    <scope>NUCLEOTIDE SEQUENCE [LARGE SCALE GENOMIC DNA]</scope>
    <source>
        <strain evidence="10 11">DSM 216</strain>
    </source>
</reference>
<comment type="caution">
    <text evidence="10">The sequence shown here is derived from an EMBL/GenBank/DDBJ whole genome shotgun (WGS) entry which is preliminary data.</text>
</comment>
<dbReference type="InterPro" id="IPR029044">
    <property type="entry name" value="Nucleotide-diphossugar_trans"/>
</dbReference>
<evidence type="ECO:0000256" key="6">
    <source>
        <dbReference type="ARBA" id="ARBA00023034"/>
    </source>
</evidence>
<keyword evidence="11" id="KW-1185">Reference proteome</keyword>
<gene>
    <name evidence="10" type="ORF">HUK38_01935</name>
</gene>
<comment type="subcellular location">
    <subcellularLocation>
        <location evidence="1">Golgi apparatus membrane</location>
        <topology evidence="1">Multi-pass membrane protein</topology>
    </subcellularLocation>
</comment>
<proteinExistence type="predicted"/>
<keyword evidence="2" id="KW-0328">Glycosyltransferase</keyword>
<dbReference type="Gene3D" id="3.90.550.10">
    <property type="entry name" value="Spore Coat Polysaccharide Biosynthesis Protein SpsA, Chain A"/>
    <property type="match status" value="1"/>
</dbReference>
<dbReference type="SUPFAM" id="SSF53448">
    <property type="entry name" value="Nucleotide-diphospho-sugar transferases"/>
    <property type="match status" value="1"/>
</dbReference>
<keyword evidence="3 10" id="KW-0808">Transferase</keyword>
<organism evidence="10 11">
    <name type="scientific">Thiospirillum jenense</name>
    <dbReference type="NCBI Taxonomy" id="1653858"/>
    <lineage>
        <taxon>Bacteria</taxon>
        <taxon>Pseudomonadati</taxon>
        <taxon>Pseudomonadota</taxon>
        <taxon>Gammaproteobacteria</taxon>
        <taxon>Chromatiales</taxon>
        <taxon>Chromatiaceae</taxon>
        <taxon>Thiospirillum</taxon>
    </lineage>
</organism>
<feature type="transmembrane region" description="Helical" evidence="9">
    <location>
        <begin position="346"/>
        <end position="372"/>
    </location>
</feature>
<feature type="transmembrane region" description="Helical" evidence="9">
    <location>
        <begin position="458"/>
        <end position="475"/>
    </location>
</feature>
<evidence type="ECO:0000256" key="4">
    <source>
        <dbReference type="ARBA" id="ARBA00022692"/>
    </source>
</evidence>
<evidence type="ECO:0000313" key="10">
    <source>
        <dbReference type="EMBL" id="MBB1124989.1"/>
    </source>
</evidence>
<dbReference type="PANTHER" id="PTHR32044:SF80">
    <property type="entry name" value="XYLOGLUCAN GLYCOSYLTRANSFERASE 2-RELATED"/>
    <property type="match status" value="1"/>
</dbReference>
<name>A0A839HD81_9GAMM</name>
<keyword evidence="5 9" id="KW-1133">Transmembrane helix</keyword>
<dbReference type="PANTHER" id="PTHR32044">
    <property type="entry name" value="GLUCOMANNAN 4-BETA-MANNOSYLTRANSFERASE 9"/>
    <property type="match status" value="1"/>
</dbReference>
<dbReference type="RefSeq" id="WP_182582100.1">
    <property type="nucleotide sequence ID" value="NZ_JABVCQ010000003.1"/>
</dbReference>
<feature type="transmembrane region" description="Helical" evidence="9">
    <location>
        <begin position="319"/>
        <end position="340"/>
    </location>
</feature>
<dbReference type="Pfam" id="PF13641">
    <property type="entry name" value="Glyco_tranf_2_3"/>
    <property type="match status" value="1"/>
</dbReference>
<evidence type="ECO:0000313" key="11">
    <source>
        <dbReference type="Proteomes" id="UP000548632"/>
    </source>
</evidence>
<evidence type="ECO:0000256" key="3">
    <source>
        <dbReference type="ARBA" id="ARBA00022679"/>
    </source>
</evidence>
<feature type="transmembrane region" description="Helical" evidence="9">
    <location>
        <begin position="6"/>
        <end position="32"/>
    </location>
</feature>
<keyword evidence="4 9" id="KW-0812">Transmembrane</keyword>
<dbReference type="EMBL" id="JABVCQ010000003">
    <property type="protein sequence ID" value="MBB1124989.1"/>
    <property type="molecule type" value="Genomic_DNA"/>
</dbReference>
<feature type="transmembrane region" description="Helical" evidence="9">
    <location>
        <begin position="384"/>
        <end position="403"/>
    </location>
</feature>
<keyword evidence="6" id="KW-0333">Golgi apparatus</keyword>
<dbReference type="GO" id="GO:0071555">
    <property type="term" value="P:cell wall organization"/>
    <property type="evidence" value="ECO:0007669"/>
    <property type="project" value="UniProtKB-KW"/>
</dbReference>
<sequence length="493" mass="54067">MVALELLVEFLLTVSLAMLAVMSAHLGLLALARWSTHRPSWLPSPPRLIPASPLTNYPDVLVQLPLFNEGELVTQILTAVTALDWPRDKLWIQVLDDSTDDSLITSRRAVAAVKHAGFHVELLHRRKRTAFKAGALAAGLRRSTAAYVAIFDADFQPPPDFLQRTVGVLLANTDLAYVQTRWGHANRDHSLLTRAQARLLDGHFRVEQEARDSLGLPAPFNGTCGVWRRTAINSAGGWHGDTLTEDLDLSLRARLHGWRAAYLSDLVVPGVLPTSPRAWRTQQFRWTKGFAQCGIKLLPAVWSSPRLFHWQRLMITLQLIQPLAFLFGILCLLLGLPFIAGNMTPGYVLTAVALITSGVGLIGPIAVLLLGGRGEPKLSVLRDALIAMVLTAGLLLSNARAGFEAMIGFRSDFIRTPKARLHTSNNNQKRWWRCGLAELIAGFSLLIFSLLEAPAATVSLTLVIGGLLSFGLMQAHESGAFNKPAQIWARLGE</sequence>